<accession>A0A438NFE6</accession>
<name>A0A438NFE6_EXOME</name>
<organism evidence="2 3">
    <name type="scientific">Exophiala mesophila</name>
    <name type="common">Black yeast-like fungus</name>
    <dbReference type="NCBI Taxonomy" id="212818"/>
    <lineage>
        <taxon>Eukaryota</taxon>
        <taxon>Fungi</taxon>
        <taxon>Dikarya</taxon>
        <taxon>Ascomycota</taxon>
        <taxon>Pezizomycotina</taxon>
        <taxon>Eurotiomycetes</taxon>
        <taxon>Chaetothyriomycetidae</taxon>
        <taxon>Chaetothyriales</taxon>
        <taxon>Herpotrichiellaceae</taxon>
        <taxon>Exophiala</taxon>
    </lineage>
</organism>
<evidence type="ECO:0000313" key="2">
    <source>
        <dbReference type="EMBL" id="RVX74458.1"/>
    </source>
</evidence>
<evidence type="ECO:0000313" key="3">
    <source>
        <dbReference type="Proteomes" id="UP000288859"/>
    </source>
</evidence>
<keyword evidence="1" id="KW-1133">Transmembrane helix</keyword>
<gene>
    <name evidence="2" type="ORF">B0A52_01584</name>
</gene>
<proteinExistence type="predicted"/>
<dbReference type="AlphaFoldDB" id="A0A438NFE6"/>
<keyword evidence="1" id="KW-0472">Membrane</keyword>
<comment type="caution">
    <text evidence="2">The sequence shown here is derived from an EMBL/GenBank/DDBJ whole genome shotgun (WGS) entry which is preliminary data.</text>
</comment>
<sequence>MPGGRLRNIWRNWNHYLVYPAFAVAVLSLIFFLPRPKTISKEIHRHISQSFPGDNVNTPREAAANSTLGFEKLLALSTGDSWRTRGLKAASDLIGLDFTVPTQPQNPQELIVAFENIGKGDGRKTPGHGSATAWLAHIDLLKFVIGSGFETALIVEDDVDFDVKLKDQMRLVSDNVRDFMGTSTNTTRPYGENWDVLWLGHCGSAIEDWMPPMRKYWDETRCKTELYSGWSKYFLRDKLEENHRYVQTSWMTVCTFGYGVTRQSAPKIVKLLATGGDEAYDVSMSAFCRSGDLRCVVVNPQVMNHYEPPKDEGYLSPVHVGDGQGATADDSAFEAKVGSTGNIMQSARCRALFNTECMRPPSEI</sequence>
<protein>
    <recommendedName>
        <fullName evidence="4">Glycosyltransferase family 25 protein</fullName>
    </recommendedName>
</protein>
<evidence type="ECO:0000256" key="1">
    <source>
        <dbReference type="SAM" id="Phobius"/>
    </source>
</evidence>
<feature type="transmembrane region" description="Helical" evidence="1">
    <location>
        <begin position="16"/>
        <end position="33"/>
    </location>
</feature>
<reference evidence="2 3" key="1">
    <citation type="submission" date="2017-03" db="EMBL/GenBank/DDBJ databases">
        <title>Genomes of endolithic fungi from Antarctica.</title>
        <authorList>
            <person name="Coleine C."/>
            <person name="Masonjones S."/>
            <person name="Stajich J.E."/>
        </authorList>
    </citation>
    <scope>NUCLEOTIDE SEQUENCE [LARGE SCALE GENOMIC DNA]</scope>
    <source>
        <strain evidence="2 3">CCFEE 6314</strain>
    </source>
</reference>
<evidence type="ECO:0008006" key="4">
    <source>
        <dbReference type="Google" id="ProtNLM"/>
    </source>
</evidence>
<dbReference type="EMBL" id="NAJM01000004">
    <property type="protein sequence ID" value="RVX74458.1"/>
    <property type="molecule type" value="Genomic_DNA"/>
</dbReference>
<dbReference type="OrthoDB" id="47375at2759"/>
<keyword evidence="1" id="KW-0812">Transmembrane</keyword>
<dbReference type="VEuPathDB" id="FungiDB:PV10_03324"/>
<dbReference type="Proteomes" id="UP000288859">
    <property type="component" value="Unassembled WGS sequence"/>
</dbReference>